<evidence type="ECO:0000313" key="2">
    <source>
        <dbReference type="EMBL" id="EKM32940.1"/>
    </source>
</evidence>
<dbReference type="Proteomes" id="UP000008367">
    <property type="component" value="Unassembled WGS sequence"/>
</dbReference>
<feature type="region of interest" description="Disordered" evidence="1">
    <location>
        <begin position="1"/>
        <end position="22"/>
    </location>
</feature>
<organism evidence="2 3">
    <name type="scientific">Vibrio harveyi</name>
    <name type="common">Beneckea harveyi</name>
    <dbReference type="NCBI Taxonomy" id="669"/>
    <lineage>
        <taxon>Bacteria</taxon>
        <taxon>Pseudomonadati</taxon>
        <taxon>Pseudomonadota</taxon>
        <taxon>Gammaproteobacteria</taxon>
        <taxon>Vibrionales</taxon>
        <taxon>Vibrionaceae</taxon>
        <taxon>Vibrio</taxon>
    </lineage>
</organism>
<dbReference type="AlphaFoldDB" id="A0A454D2T9"/>
<gene>
    <name evidence="2" type="ORF">VCHENC02_1554A</name>
</gene>
<name>A0A454D2T9_VIBHA</name>
<feature type="non-terminal residue" evidence="2">
    <location>
        <position position="22"/>
    </location>
</feature>
<evidence type="ECO:0000256" key="1">
    <source>
        <dbReference type="SAM" id="MobiDB-lite"/>
    </source>
</evidence>
<sequence>MPKICTLKTTDNQSKNSGIRYP</sequence>
<reference evidence="2 3" key="1">
    <citation type="submission" date="2012-10" db="EMBL/GenBank/DDBJ databases">
        <title>Genome sequence of Vibrio Cholerae HENC-02.</title>
        <authorList>
            <person name="Eppinger M."/>
            <person name="Hasan N.A."/>
            <person name="Sengamalay N."/>
            <person name="Hine E."/>
            <person name="Su Q."/>
            <person name="Daugherty S.C."/>
            <person name="Young S."/>
            <person name="Sadzewicz L."/>
            <person name="Tallon L."/>
            <person name="Cebula T.A."/>
            <person name="Ravel J."/>
            <person name="Colwell R.R."/>
        </authorList>
    </citation>
    <scope>NUCLEOTIDE SEQUENCE [LARGE SCALE GENOMIC DNA]</scope>
    <source>
        <strain evidence="2 3">HENC-02</strain>
    </source>
</reference>
<evidence type="ECO:0000313" key="3">
    <source>
        <dbReference type="Proteomes" id="UP000008367"/>
    </source>
</evidence>
<protein>
    <submittedName>
        <fullName evidence="2">Uncharacterized protein</fullName>
    </submittedName>
</protein>
<dbReference type="EMBL" id="AJSR01000501">
    <property type="protein sequence ID" value="EKM32940.1"/>
    <property type="molecule type" value="Genomic_DNA"/>
</dbReference>
<accession>A0A454D2T9</accession>
<comment type="caution">
    <text evidence="2">The sequence shown here is derived from an EMBL/GenBank/DDBJ whole genome shotgun (WGS) entry which is preliminary data.</text>
</comment>
<proteinExistence type="predicted"/>
<feature type="compositionally biased region" description="Polar residues" evidence="1">
    <location>
        <begin position="7"/>
        <end position="22"/>
    </location>
</feature>